<dbReference type="SUPFAM" id="SSF89447">
    <property type="entry name" value="AbrB/MazE/MraZ-like"/>
    <property type="match status" value="1"/>
</dbReference>
<dbReference type="SMART" id="SM00966">
    <property type="entry name" value="SpoVT_AbrB"/>
    <property type="match status" value="1"/>
</dbReference>
<dbReference type="GO" id="GO:0003677">
    <property type="term" value="F:DNA binding"/>
    <property type="evidence" value="ECO:0007669"/>
    <property type="project" value="InterPro"/>
</dbReference>
<dbReference type="InterPro" id="IPR037914">
    <property type="entry name" value="SpoVT-AbrB_sf"/>
</dbReference>
<gene>
    <name evidence="3" type="ORF">MNBD_GAMMA24-5</name>
</gene>
<dbReference type="AlphaFoldDB" id="A0A3B1C0F9"/>
<reference evidence="3" key="1">
    <citation type="submission" date="2018-06" db="EMBL/GenBank/DDBJ databases">
        <authorList>
            <person name="Zhirakovskaya E."/>
        </authorList>
    </citation>
    <scope>NUCLEOTIDE SEQUENCE</scope>
</reference>
<accession>A0A3B1C0F9</accession>
<evidence type="ECO:0000259" key="2">
    <source>
        <dbReference type="SMART" id="SM00966"/>
    </source>
</evidence>
<evidence type="ECO:0000256" key="1">
    <source>
        <dbReference type="SAM" id="MobiDB-lite"/>
    </source>
</evidence>
<name>A0A3B1C0F9_9ZZZZ</name>
<dbReference type="Pfam" id="PF04014">
    <property type="entry name" value="MazE_antitoxin"/>
    <property type="match status" value="1"/>
</dbReference>
<protein>
    <recommendedName>
        <fullName evidence="2">SpoVT-AbrB domain-containing protein</fullName>
    </recommendedName>
</protein>
<dbReference type="Gene3D" id="2.10.260.10">
    <property type="match status" value="1"/>
</dbReference>
<feature type="domain" description="SpoVT-AbrB" evidence="2">
    <location>
        <begin position="6"/>
        <end position="51"/>
    </location>
</feature>
<evidence type="ECO:0000313" key="3">
    <source>
        <dbReference type="EMBL" id="VAX12175.1"/>
    </source>
</evidence>
<proteinExistence type="predicted"/>
<dbReference type="EMBL" id="UOFZ01000021">
    <property type="protein sequence ID" value="VAX12175.1"/>
    <property type="molecule type" value="Genomic_DNA"/>
</dbReference>
<sequence>MTMTKTRLSSKGQVIIPKSSRDSHHWEAGQELVVIDTEEGVLLKPARPFPPATLDELAGCLSYSGPAKSLEEMEQAIQQGVNQIRDDSDDQY</sequence>
<feature type="region of interest" description="Disordered" evidence="1">
    <location>
        <begin position="1"/>
        <end position="24"/>
    </location>
</feature>
<feature type="compositionally biased region" description="Polar residues" evidence="1">
    <location>
        <begin position="1"/>
        <end position="12"/>
    </location>
</feature>
<dbReference type="InterPro" id="IPR007159">
    <property type="entry name" value="SpoVT-AbrB_dom"/>
</dbReference>
<dbReference type="NCBIfam" id="TIGR01439">
    <property type="entry name" value="lp_hng_hel_AbrB"/>
    <property type="match status" value="1"/>
</dbReference>
<organism evidence="3">
    <name type="scientific">hydrothermal vent metagenome</name>
    <dbReference type="NCBI Taxonomy" id="652676"/>
    <lineage>
        <taxon>unclassified sequences</taxon>
        <taxon>metagenomes</taxon>
        <taxon>ecological metagenomes</taxon>
    </lineage>
</organism>